<feature type="compositionally biased region" description="Basic and acidic residues" evidence="2">
    <location>
        <begin position="470"/>
        <end position="557"/>
    </location>
</feature>
<evidence type="ECO:0000256" key="1">
    <source>
        <dbReference type="ARBA" id="ARBA00005303"/>
    </source>
</evidence>
<evidence type="ECO:0000256" key="2">
    <source>
        <dbReference type="SAM" id="MobiDB-lite"/>
    </source>
</evidence>
<protein>
    <submittedName>
        <fullName evidence="4">Cell wall assembly regulator</fullName>
    </submittedName>
</protein>
<dbReference type="InterPro" id="IPR009203">
    <property type="entry name" value="Knr4/Smi1"/>
</dbReference>
<evidence type="ECO:0000259" key="3">
    <source>
        <dbReference type="SMART" id="SM00860"/>
    </source>
</evidence>
<sequence length="573" mass="63782">MGIFDNLKSFVHSITTDDHYASYDSPYRNSVIQNGSNIGGLARNLSSRLSELNRLATLNSSSHSLVDGASVGYRPGLRSSAVNSTSDLPLQNFNSEGQPPLPSIESLWDTLEKWLEEEYPELEDALNDGVTTADLNEFENDIGCGDLPVEFRQFYKRHDGQFSNGKPTGLIMGLLLLDLESIVQEHSIWGKVNEKLAKQQYLSQQKLASSHSNSPVINPDVTPTSSASSAAAAGLPQSFVEHQRSIPPNAIQPVYCHNGWVPIIKDNCGNQIALDLVPGTAGTWGQVILFGRDFDTKLVIARSFHEFVFLFVSDLQNGNFKIDSKAELHDYAYGEIIRDDDDYMIGDDEEDLGELQFLDRDNEFTEKLQDKVSYVEIWKKRALKKYGVAENYSTIYSPPPPSRKQVNKPTKGSGLSTPVRTGSPSFNISSNKAETVAPVSIPKETVIDDLANVVLEDSPSKEVPQIVKTAPKEEPKKESKVEPKEESKIESKIESKEEPKTESKTESKEETKEEPKTESKTESKNEEEKTKSNDEPNNESKDESNDEPKDEPKKNMKDDEDSEETSEPKPESV</sequence>
<evidence type="ECO:0000313" key="4">
    <source>
        <dbReference type="EMBL" id="KAG7195339.1"/>
    </source>
</evidence>
<name>A0A9P7VDJ4_9ASCO</name>
<dbReference type="GO" id="GO:0043332">
    <property type="term" value="C:mating projection tip"/>
    <property type="evidence" value="ECO:0007669"/>
    <property type="project" value="TreeGrafter"/>
</dbReference>
<proteinExistence type="inferred from homology"/>
<dbReference type="SMART" id="SM00860">
    <property type="entry name" value="SMI1_KNR4"/>
    <property type="match status" value="1"/>
</dbReference>
<dbReference type="InterPro" id="IPR018958">
    <property type="entry name" value="Knr4/Smi1-like_dom"/>
</dbReference>
<keyword evidence="5" id="KW-1185">Reference proteome</keyword>
<gene>
    <name evidence="4" type="primary">SMI1</name>
    <name evidence="4" type="ORF">KQ657_003867</name>
</gene>
<dbReference type="PIRSF" id="PIRSF017023">
    <property type="entry name" value="KNR4"/>
    <property type="match status" value="1"/>
</dbReference>
<dbReference type="GeneID" id="66117241"/>
<evidence type="ECO:0000313" key="5">
    <source>
        <dbReference type="Proteomes" id="UP000790833"/>
    </source>
</evidence>
<feature type="region of interest" description="Disordered" evidence="2">
    <location>
        <begin position="394"/>
        <end position="435"/>
    </location>
</feature>
<reference evidence="4" key="1">
    <citation type="submission" date="2021-03" db="EMBL/GenBank/DDBJ databases">
        <authorList>
            <person name="Palmer J.M."/>
        </authorList>
    </citation>
    <scope>NUCLEOTIDE SEQUENCE</scope>
    <source>
        <strain evidence="4">ARV_011</strain>
    </source>
</reference>
<accession>A0A9P7VDJ4</accession>
<dbReference type="Pfam" id="PF09346">
    <property type="entry name" value="SMI1_KNR4"/>
    <property type="match status" value="1"/>
</dbReference>
<organism evidence="4 5">
    <name type="scientific">Scheffersomyces spartinae</name>
    <dbReference type="NCBI Taxonomy" id="45513"/>
    <lineage>
        <taxon>Eukaryota</taxon>
        <taxon>Fungi</taxon>
        <taxon>Dikarya</taxon>
        <taxon>Ascomycota</taxon>
        <taxon>Saccharomycotina</taxon>
        <taxon>Pichiomycetes</taxon>
        <taxon>Debaryomycetaceae</taxon>
        <taxon>Scheffersomyces</taxon>
    </lineage>
</organism>
<dbReference type="InterPro" id="IPR051873">
    <property type="entry name" value="KNR4/SMI1_regulator"/>
</dbReference>
<dbReference type="Proteomes" id="UP000790833">
    <property type="component" value="Unassembled WGS sequence"/>
</dbReference>
<dbReference type="OrthoDB" id="2305498at2759"/>
<dbReference type="AlphaFoldDB" id="A0A9P7VDJ4"/>
<comment type="caution">
    <text evidence="4">The sequence shown here is derived from an EMBL/GenBank/DDBJ whole genome shotgun (WGS) entry which is preliminary data.</text>
</comment>
<dbReference type="InterPro" id="IPR037883">
    <property type="entry name" value="Knr4/Smi1-like_sf"/>
</dbReference>
<dbReference type="PANTHER" id="PTHR47432:SF1">
    <property type="entry name" value="CELL WALL ASSEMBLY REGULATOR SMI1"/>
    <property type="match status" value="1"/>
</dbReference>
<feature type="compositionally biased region" description="Polar residues" evidence="2">
    <location>
        <begin position="407"/>
        <end position="433"/>
    </location>
</feature>
<dbReference type="PANTHER" id="PTHR47432">
    <property type="entry name" value="CELL WALL ASSEMBLY REGULATOR SMI1"/>
    <property type="match status" value="1"/>
</dbReference>
<dbReference type="RefSeq" id="XP_043050886.1">
    <property type="nucleotide sequence ID" value="XM_043194562.1"/>
</dbReference>
<dbReference type="SUPFAM" id="SSF160631">
    <property type="entry name" value="SMI1/KNR4-like"/>
    <property type="match status" value="1"/>
</dbReference>
<feature type="domain" description="Knr4/Smi1-like" evidence="3">
    <location>
        <begin position="129"/>
        <end position="310"/>
    </location>
</feature>
<feature type="region of interest" description="Disordered" evidence="2">
    <location>
        <begin position="462"/>
        <end position="573"/>
    </location>
</feature>
<dbReference type="GO" id="GO:0070880">
    <property type="term" value="P:fungal-type cell wall beta-glucan biosynthetic process"/>
    <property type="evidence" value="ECO:0007669"/>
    <property type="project" value="TreeGrafter"/>
</dbReference>
<comment type="similarity">
    <text evidence="1">Belongs to the KNR4/SMI1 family.</text>
</comment>
<dbReference type="EMBL" id="JAHMUF010000004">
    <property type="protein sequence ID" value="KAG7195339.1"/>
    <property type="molecule type" value="Genomic_DNA"/>
</dbReference>